<protein>
    <recommendedName>
        <fullName evidence="4">Nucleotide-diphospho-sugar transferase domain-containing protein</fullName>
    </recommendedName>
</protein>
<feature type="region of interest" description="Disordered" evidence="1">
    <location>
        <begin position="276"/>
        <end position="304"/>
    </location>
</feature>
<dbReference type="InterPro" id="IPR051981">
    <property type="entry name" value="Glycosyltransf_32"/>
</dbReference>
<accession>A0ABY8UNT1</accession>
<name>A0ABY8UNT1_TETOB</name>
<evidence type="ECO:0008006" key="4">
    <source>
        <dbReference type="Google" id="ProtNLM"/>
    </source>
</evidence>
<evidence type="ECO:0000313" key="2">
    <source>
        <dbReference type="EMBL" id="WIA23218.1"/>
    </source>
</evidence>
<dbReference type="EMBL" id="CP126222">
    <property type="protein sequence ID" value="WIA23218.1"/>
    <property type="molecule type" value="Genomic_DNA"/>
</dbReference>
<dbReference type="PANTHER" id="PTHR12042:SF21">
    <property type="entry name" value="ALPHA1,4-GALACTOSYLTRANSFERASE 1-RELATED"/>
    <property type="match status" value="1"/>
</dbReference>
<dbReference type="Proteomes" id="UP001244341">
    <property type="component" value="Chromosome 15b"/>
</dbReference>
<dbReference type="Gene3D" id="3.90.550.20">
    <property type="match status" value="1"/>
</dbReference>
<feature type="region of interest" description="Disordered" evidence="1">
    <location>
        <begin position="1"/>
        <end position="29"/>
    </location>
</feature>
<sequence length="304" mass="34347">MQAAAAADIQSVPGAPASSVADKPAQHAGLPADPGLAQGHLVVYTDDLTTLVTNDTAPFFEAFAEHITVKRFDYDEEVVGTPWEGDAFFGNGSLVRSSLSMPAAWADIVRIMLLHKYGHFWMDNDVVLYKDVTHLLDTSYQFIPRWTNNHVMHIEPGSQLSYRIMATALRMPFNHPNFTREVMDKLCKPNGYQTAHPKYKGSDIYNTCLFRVLKRNNNTGPPDAVLYDFPLGWWDHDWVRCFDSRQAINDTHWRKMASSTLAMHSRVARNLCSDKRLHNPAGTRASRKDSMPWETRPRPARCGA</sequence>
<dbReference type="SUPFAM" id="SSF53448">
    <property type="entry name" value="Nucleotide-diphospho-sugar transferases"/>
    <property type="match status" value="1"/>
</dbReference>
<keyword evidence="3" id="KW-1185">Reference proteome</keyword>
<feature type="compositionally biased region" description="Basic and acidic residues" evidence="1">
    <location>
        <begin position="286"/>
        <end position="297"/>
    </location>
</feature>
<evidence type="ECO:0000256" key="1">
    <source>
        <dbReference type="SAM" id="MobiDB-lite"/>
    </source>
</evidence>
<dbReference type="InterPro" id="IPR029044">
    <property type="entry name" value="Nucleotide-diphossugar_trans"/>
</dbReference>
<reference evidence="2 3" key="1">
    <citation type="submission" date="2023-05" db="EMBL/GenBank/DDBJ databases">
        <title>A 100% complete, gapless, phased diploid assembly of the Scenedesmus obliquus UTEX 3031 genome.</title>
        <authorList>
            <person name="Biondi T.C."/>
            <person name="Hanschen E.R."/>
            <person name="Kwon T."/>
            <person name="Eng W."/>
            <person name="Kruse C.P.S."/>
            <person name="Koehler S.I."/>
            <person name="Kunde Y."/>
            <person name="Gleasner C.D."/>
            <person name="You Mak K.T."/>
            <person name="Polle J."/>
            <person name="Hovde B.T."/>
            <person name="Starkenburg S.R."/>
        </authorList>
    </citation>
    <scope>NUCLEOTIDE SEQUENCE [LARGE SCALE GENOMIC DNA]</scope>
    <source>
        <strain evidence="2 3">DOE0152z</strain>
    </source>
</reference>
<gene>
    <name evidence="2" type="ORF">OEZ85_001540</name>
</gene>
<evidence type="ECO:0000313" key="3">
    <source>
        <dbReference type="Proteomes" id="UP001244341"/>
    </source>
</evidence>
<organism evidence="2 3">
    <name type="scientific">Tetradesmus obliquus</name>
    <name type="common">Green alga</name>
    <name type="synonym">Acutodesmus obliquus</name>
    <dbReference type="NCBI Taxonomy" id="3088"/>
    <lineage>
        <taxon>Eukaryota</taxon>
        <taxon>Viridiplantae</taxon>
        <taxon>Chlorophyta</taxon>
        <taxon>core chlorophytes</taxon>
        <taxon>Chlorophyceae</taxon>
        <taxon>CS clade</taxon>
        <taxon>Sphaeropleales</taxon>
        <taxon>Scenedesmaceae</taxon>
        <taxon>Tetradesmus</taxon>
    </lineage>
</organism>
<proteinExistence type="predicted"/>
<dbReference type="PANTHER" id="PTHR12042">
    <property type="entry name" value="LACTOSYLCERAMIDE 4-ALPHA-GALACTOSYLTRANSFERASE ALPHA- 1,4-GALACTOSYLTRANSFERASE"/>
    <property type="match status" value="1"/>
</dbReference>